<reference evidence="2" key="1">
    <citation type="submission" date="2017-02" db="EMBL/GenBank/DDBJ databases">
        <title>Complete genome sequence of Cupriavidus necator strain NH9, a 3-chlorobenzoate degrader.</title>
        <authorList>
            <person name="Moriuchi R."/>
            <person name="Dohra H."/>
            <person name="Ogawa N."/>
        </authorList>
    </citation>
    <scope>NUCLEOTIDE SEQUENCE [LARGE SCALE GENOMIC DNA]</scope>
    <source>
        <strain evidence="2">NH9</strain>
    </source>
</reference>
<evidence type="ECO:0000313" key="1">
    <source>
        <dbReference type="EMBL" id="AQV94799.1"/>
    </source>
</evidence>
<dbReference type="Proteomes" id="UP000189627">
    <property type="component" value="Chromosome 1"/>
</dbReference>
<dbReference type="AlphaFoldDB" id="A0A1U9UQG3"/>
<evidence type="ECO:0000313" key="2">
    <source>
        <dbReference type="Proteomes" id="UP000189627"/>
    </source>
</evidence>
<accession>A0A1U9UQG3</accession>
<name>A0A1U9UQG3_CUPNE</name>
<sequence>MTEGLITEEQMVEITGLKRHNAQAAWFQRVFGFEPARRHCGRVILTWEAFNALQKKRCGVLEQEQDRPELCL</sequence>
<dbReference type="EMBL" id="CP017757">
    <property type="protein sequence ID" value="AQV94799.1"/>
    <property type="molecule type" value="Genomic_DNA"/>
</dbReference>
<organism evidence="1 2">
    <name type="scientific">Cupriavidus necator</name>
    <name type="common">Alcaligenes eutrophus</name>
    <name type="synonym">Ralstonia eutropha</name>
    <dbReference type="NCBI Taxonomy" id="106590"/>
    <lineage>
        <taxon>Bacteria</taxon>
        <taxon>Pseudomonadati</taxon>
        <taxon>Pseudomonadota</taxon>
        <taxon>Betaproteobacteria</taxon>
        <taxon>Burkholderiales</taxon>
        <taxon>Burkholderiaceae</taxon>
        <taxon>Cupriavidus</taxon>
    </lineage>
</organism>
<dbReference type="RefSeq" id="WP_078196979.1">
    <property type="nucleotide sequence ID" value="NZ_CP017757.2"/>
</dbReference>
<protein>
    <submittedName>
        <fullName evidence="1">DUF4224 domain-containing protein</fullName>
    </submittedName>
</protein>
<dbReference type="KEGG" id="cuh:BJN34_13000"/>
<gene>
    <name evidence="1" type="ORF">BJN34_13000</name>
</gene>
<proteinExistence type="predicted"/>
<dbReference type="OrthoDB" id="9033638at2"/>